<organism evidence="1 2">
    <name type="scientific">Sanguibacter antarcticus</name>
    <dbReference type="NCBI Taxonomy" id="372484"/>
    <lineage>
        <taxon>Bacteria</taxon>
        <taxon>Bacillati</taxon>
        <taxon>Actinomycetota</taxon>
        <taxon>Actinomycetes</taxon>
        <taxon>Micrococcales</taxon>
        <taxon>Sanguibacteraceae</taxon>
        <taxon>Sanguibacter</taxon>
    </lineage>
</organism>
<sequence length="253" mass="26231">MPTDNAGESASSPESPSDAVVIDMLGASPSVAQTPTTALVPDGDGGMHLRTTLPEPGAVRYTFEAPGESSVVVAWDSSVAVVGSDDELRGGLAAPVVTDTTGSEVPSSWTEVDDIGGLLALDLAPDGYDATGESADASADDTAAASDPAVAYPLTVDVYLGQAVVASVEWGEREGGRSLAVTPTAWGRASGTTGRTYGWDDVVRLDPSADTSVMRKQFLCHVDGAREKDTWNLEPWRPDISFIGYLIARCNPA</sequence>
<dbReference type="EMBL" id="PDJG01000001">
    <property type="protein sequence ID" value="PFG35085.1"/>
    <property type="molecule type" value="Genomic_DNA"/>
</dbReference>
<name>A0A2A9E9Y4_9MICO</name>
<gene>
    <name evidence="1" type="ORF">ATL42_3018</name>
</gene>
<evidence type="ECO:0000313" key="1">
    <source>
        <dbReference type="EMBL" id="PFG35085.1"/>
    </source>
</evidence>
<comment type="caution">
    <text evidence="1">The sequence shown here is derived from an EMBL/GenBank/DDBJ whole genome shotgun (WGS) entry which is preliminary data.</text>
</comment>
<keyword evidence="2" id="KW-1185">Reference proteome</keyword>
<dbReference type="Pfam" id="PF10783">
    <property type="entry name" value="DUF2599"/>
    <property type="match status" value="1"/>
</dbReference>
<accession>A0A2A9E9Y4</accession>
<dbReference type="Proteomes" id="UP000225548">
    <property type="component" value="Unassembled WGS sequence"/>
</dbReference>
<reference evidence="1 2" key="1">
    <citation type="submission" date="2017-10" db="EMBL/GenBank/DDBJ databases">
        <title>Sequencing the genomes of 1000 actinobacteria strains.</title>
        <authorList>
            <person name="Klenk H.-P."/>
        </authorList>
    </citation>
    <scope>NUCLEOTIDE SEQUENCE [LARGE SCALE GENOMIC DNA]</scope>
    <source>
        <strain evidence="1 2">DSM 18966</strain>
    </source>
</reference>
<dbReference type="AlphaFoldDB" id="A0A2A9E9Y4"/>
<protein>
    <submittedName>
        <fullName evidence="1">Uncharacterized protein DUF2599</fullName>
    </submittedName>
</protein>
<evidence type="ECO:0000313" key="2">
    <source>
        <dbReference type="Proteomes" id="UP000225548"/>
    </source>
</evidence>
<proteinExistence type="predicted"/>
<dbReference type="InterPro" id="IPR019719">
    <property type="entry name" value="DUF2599"/>
</dbReference>